<dbReference type="OrthoDB" id="9785185at2"/>
<reference evidence="2 3" key="1">
    <citation type="submission" date="2019-04" db="EMBL/GenBank/DDBJ databases">
        <title>Cohnella sp. nov. isolated from preserved vegetables.</title>
        <authorList>
            <person name="Lin S.-Y."/>
            <person name="Hung M.-H."/>
            <person name="Young C.-C."/>
        </authorList>
    </citation>
    <scope>NUCLEOTIDE SEQUENCE [LARGE SCALE GENOMIC DNA]</scope>
    <source>
        <strain evidence="2 3">CC-MHH1044</strain>
    </source>
</reference>
<dbReference type="PANTHER" id="PTHR43179">
    <property type="entry name" value="RHAMNOSYLTRANSFERASE WBBL"/>
    <property type="match status" value="1"/>
</dbReference>
<proteinExistence type="predicted"/>
<keyword evidence="3" id="KW-1185">Reference proteome</keyword>
<dbReference type="InterPro" id="IPR001173">
    <property type="entry name" value="Glyco_trans_2-like"/>
</dbReference>
<dbReference type="EMBL" id="SSOB01000010">
    <property type="protein sequence ID" value="THF80851.1"/>
    <property type="molecule type" value="Genomic_DNA"/>
</dbReference>
<name>A0A4S4C574_9BACL</name>
<dbReference type="SUPFAM" id="SSF53448">
    <property type="entry name" value="Nucleotide-diphospho-sugar transferases"/>
    <property type="match status" value="2"/>
</dbReference>
<gene>
    <name evidence="2" type="ORF">E6C55_10250</name>
</gene>
<feature type="domain" description="Glycosyltransferase 2-like" evidence="1">
    <location>
        <begin position="309"/>
        <end position="442"/>
    </location>
</feature>
<keyword evidence="2" id="KW-0808">Transferase</keyword>
<comment type="caution">
    <text evidence="2">The sequence shown here is derived from an EMBL/GenBank/DDBJ whole genome shotgun (WGS) entry which is preliminary data.</text>
</comment>
<dbReference type="RefSeq" id="WP_136369690.1">
    <property type="nucleotide sequence ID" value="NZ_SSOB01000010.1"/>
</dbReference>
<dbReference type="InterPro" id="IPR029044">
    <property type="entry name" value="Nucleotide-diphossugar_trans"/>
</dbReference>
<dbReference type="AlphaFoldDB" id="A0A4S4C574"/>
<feature type="domain" description="Glycosyltransferase 2-like" evidence="1">
    <location>
        <begin position="5"/>
        <end position="132"/>
    </location>
</feature>
<dbReference type="GO" id="GO:0016740">
    <property type="term" value="F:transferase activity"/>
    <property type="evidence" value="ECO:0007669"/>
    <property type="project" value="UniProtKB-KW"/>
</dbReference>
<organism evidence="2 3">
    <name type="scientific">Cohnella fermenti</name>
    <dbReference type="NCBI Taxonomy" id="2565925"/>
    <lineage>
        <taxon>Bacteria</taxon>
        <taxon>Bacillati</taxon>
        <taxon>Bacillota</taxon>
        <taxon>Bacilli</taxon>
        <taxon>Bacillales</taxon>
        <taxon>Paenibacillaceae</taxon>
        <taxon>Cohnella</taxon>
    </lineage>
</organism>
<dbReference type="PANTHER" id="PTHR43179:SF7">
    <property type="entry name" value="RHAMNOSYLTRANSFERASE WBBL"/>
    <property type="match status" value="1"/>
</dbReference>
<dbReference type="Proteomes" id="UP000310636">
    <property type="component" value="Unassembled WGS sequence"/>
</dbReference>
<protein>
    <submittedName>
        <fullName evidence="2">Glycosyltransferase family 2 protein</fullName>
    </submittedName>
</protein>
<evidence type="ECO:0000313" key="2">
    <source>
        <dbReference type="EMBL" id="THF80851.1"/>
    </source>
</evidence>
<dbReference type="Gene3D" id="3.90.550.10">
    <property type="entry name" value="Spore Coat Polysaccharide Biosynthesis Protein SpsA, Chain A"/>
    <property type="match status" value="2"/>
</dbReference>
<sequence length="597" mass="69594">MNLDIVLVTYNSSKWVMNCLNSLRSSSYPISQLHLTIVDNYSTDDTCRLIEQYPIQDDFGSYQLIRSPSNLGFGKANNLAVERAKHEYIFFLNIDTEVEPDCFSQLEKTIQSSSEDIALWECRQFPYEHPKYYNPVTLETTWASGAACVVRRSAFLEVGMFDERIFMYAEDVDLSWRLRAKGYKLQYTPRCIVNHYTYQSAGEVKPNQFYNSTYNNLMLRYKFGSKRDIVKGYILYSGLLAIPRPFKGHRRKIAQLLVKSLGQGVRFRKRNRFFREGGFQSRFRIWDYEIVREGAFYVNERTSTTPLVSIIVRTCGRPDVLREALQSIRHQTYPNIEVVIVEDGPALSEKMVRTEFADLRVNYKATEVHVGRCVAGNKALSGASGQYFNFLDDDDVLFADHVEVLMHQLQQNPACQAAYAIGFETPIKIHSKSPYKYEEIYHNVVHRQQFNKLVLLHHNYFPIQTVMFSRRLFDDFGGFDPELEVLEDWDLWLRYALKSEFHFVEKVTSMYRVPSEASLNSDRQALLDKYLYIVRNKHATDDTMLPVKSILVDIEGIISRGNVVMSQIKRGRFDVLFIKSKNATKRIIRRFITKSRF</sequence>
<evidence type="ECO:0000313" key="3">
    <source>
        <dbReference type="Proteomes" id="UP000310636"/>
    </source>
</evidence>
<evidence type="ECO:0000259" key="1">
    <source>
        <dbReference type="Pfam" id="PF00535"/>
    </source>
</evidence>
<dbReference type="CDD" id="cd04186">
    <property type="entry name" value="GT_2_like_c"/>
    <property type="match status" value="1"/>
</dbReference>
<accession>A0A4S4C574</accession>
<dbReference type="Pfam" id="PF00535">
    <property type="entry name" value="Glycos_transf_2"/>
    <property type="match status" value="2"/>
</dbReference>